<dbReference type="NCBIfam" id="TIGR03026">
    <property type="entry name" value="NDP-sugDHase"/>
    <property type="match status" value="1"/>
</dbReference>
<evidence type="ECO:0000256" key="3">
    <source>
        <dbReference type="ARBA" id="ARBA00023027"/>
    </source>
</evidence>
<keyword evidence="3" id="KW-0520">NAD</keyword>
<proteinExistence type="inferred from homology"/>
<dbReference type="Pfam" id="PF00984">
    <property type="entry name" value="UDPG_MGDP_dh"/>
    <property type="match status" value="1"/>
</dbReference>
<dbReference type="SUPFAM" id="SSF52413">
    <property type="entry name" value="UDP-glucose/GDP-mannose dehydrogenase C-terminal domain"/>
    <property type="match status" value="1"/>
</dbReference>
<comment type="caution">
    <text evidence="6">The sequence shown here is derived from an EMBL/GenBank/DDBJ whole genome shotgun (WGS) entry which is preliminary data.</text>
</comment>
<dbReference type="PANTHER" id="PTHR43491:SF2">
    <property type="entry name" value="UDP-N-ACETYL-D-MANNOSAMINE DEHYDROGENASE"/>
    <property type="match status" value="1"/>
</dbReference>
<sequence>MELENKKIAVVGLGYVGLPLAVEFGKIKPVLGFDINDARIAELRSGKDSTLEVTPQELLSANRLEFSSDRSKLADCGVFIVTVPTPIDTANRPDLTPIIKASETVGKAMKAGAIVIYESTVYPGCTEEVCVPILEKESGLKFNEGFFCGYSPERINPGDKVNTLTTIRKVTSGSTPEVAEAVDALYRDIIKAGTWKASSLKVAEAAKVIENSQRDLNIAFVNELSVIFDRLGIDTTEVLEAAGTKWNFLPFRPGMVGGHCIGVDPYYLTHKAEQAGYLPQVILAGRRINDNMARYAARNIIRLMLKNGIDVANSTVGVMGITFKENCPDIRNSKIADLVKELSHWGVKVVVTDPWANADEVEHEYGIKLGTIDDQDKVDSLIVAVGHEEFKAMQPEVLRSFCKSEKQPILGDLKSLFDREACAKAGFKVFRF</sequence>
<feature type="domain" description="UDP-glucose/GDP-mannose dehydrogenase C-terminal" evidence="5">
    <location>
        <begin position="317"/>
        <end position="419"/>
    </location>
</feature>
<comment type="similarity">
    <text evidence="1 4">Belongs to the UDP-glucose/GDP-mannose dehydrogenase family.</text>
</comment>
<reference evidence="6 7" key="1">
    <citation type="submission" date="2020-08" db="EMBL/GenBank/DDBJ databases">
        <title>Novel species isolated from subtropical streams in China.</title>
        <authorList>
            <person name="Lu H."/>
        </authorList>
    </citation>
    <scope>NUCLEOTIDE SEQUENCE [LARGE SCALE GENOMIC DNA]</scope>
    <source>
        <strain evidence="6 7">CY22W</strain>
    </source>
</reference>
<evidence type="ECO:0000259" key="5">
    <source>
        <dbReference type="SMART" id="SM00984"/>
    </source>
</evidence>
<name>A0ABR7A694_9BURK</name>
<dbReference type="SUPFAM" id="SSF48179">
    <property type="entry name" value="6-phosphogluconate dehydrogenase C-terminal domain-like"/>
    <property type="match status" value="1"/>
</dbReference>
<dbReference type="Proteomes" id="UP000654304">
    <property type="component" value="Unassembled WGS sequence"/>
</dbReference>
<dbReference type="PIRSF" id="PIRSF000124">
    <property type="entry name" value="UDPglc_GDPman_dh"/>
    <property type="match status" value="1"/>
</dbReference>
<dbReference type="Pfam" id="PF03720">
    <property type="entry name" value="UDPG_MGDP_dh_C"/>
    <property type="match status" value="1"/>
</dbReference>
<dbReference type="InterPro" id="IPR028359">
    <property type="entry name" value="UDP_ManNAc/GlcNAc_DH"/>
</dbReference>
<dbReference type="PANTHER" id="PTHR43491">
    <property type="entry name" value="UDP-N-ACETYL-D-MANNOSAMINE DEHYDROGENASE"/>
    <property type="match status" value="1"/>
</dbReference>
<dbReference type="Gene3D" id="3.40.50.720">
    <property type="entry name" value="NAD(P)-binding Rossmann-like Domain"/>
    <property type="match status" value="2"/>
</dbReference>
<dbReference type="SUPFAM" id="SSF51735">
    <property type="entry name" value="NAD(P)-binding Rossmann-fold domains"/>
    <property type="match status" value="1"/>
</dbReference>
<dbReference type="Pfam" id="PF03721">
    <property type="entry name" value="UDPG_MGDP_dh_N"/>
    <property type="match status" value="1"/>
</dbReference>
<dbReference type="InterPro" id="IPR014026">
    <property type="entry name" value="UDP-Glc/GDP-Man_DH_dimer"/>
</dbReference>
<evidence type="ECO:0000313" key="6">
    <source>
        <dbReference type="EMBL" id="MBC3932349.1"/>
    </source>
</evidence>
<dbReference type="RefSeq" id="WP_186904048.1">
    <property type="nucleotide sequence ID" value="NZ_JACOGD010000005.1"/>
</dbReference>
<dbReference type="InterPro" id="IPR036220">
    <property type="entry name" value="UDP-Glc/GDP-Man_DH_C_sf"/>
</dbReference>
<gene>
    <name evidence="6" type="ORF">H8K43_11730</name>
</gene>
<dbReference type="PIRSF" id="PIRSF500136">
    <property type="entry name" value="UDP_ManNAc_DH"/>
    <property type="match status" value="1"/>
</dbReference>
<protein>
    <submittedName>
        <fullName evidence="6">Nucleotide sugar dehydrogenase</fullName>
    </submittedName>
</protein>
<dbReference type="InterPro" id="IPR001732">
    <property type="entry name" value="UDP-Glc/GDP-Man_DH_N"/>
</dbReference>
<evidence type="ECO:0000256" key="2">
    <source>
        <dbReference type="ARBA" id="ARBA00023002"/>
    </source>
</evidence>
<keyword evidence="2" id="KW-0560">Oxidoreductase</keyword>
<dbReference type="InterPro" id="IPR008927">
    <property type="entry name" value="6-PGluconate_DH-like_C_sf"/>
</dbReference>
<keyword evidence="7" id="KW-1185">Reference proteome</keyword>
<organism evidence="6 7">
    <name type="scientific">Undibacterium curvum</name>
    <dbReference type="NCBI Taxonomy" id="2762294"/>
    <lineage>
        <taxon>Bacteria</taxon>
        <taxon>Pseudomonadati</taxon>
        <taxon>Pseudomonadota</taxon>
        <taxon>Betaproteobacteria</taxon>
        <taxon>Burkholderiales</taxon>
        <taxon>Oxalobacteraceae</taxon>
        <taxon>Undibacterium</taxon>
    </lineage>
</organism>
<evidence type="ECO:0000256" key="1">
    <source>
        <dbReference type="ARBA" id="ARBA00006601"/>
    </source>
</evidence>
<dbReference type="InterPro" id="IPR036291">
    <property type="entry name" value="NAD(P)-bd_dom_sf"/>
</dbReference>
<evidence type="ECO:0000313" key="7">
    <source>
        <dbReference type="Proteomes" id="UP000654304"/>
    </source>
</evidence>
<accession>A0ABR7A694</accession>
<dbReference type="EMBL" id="JACOGD010000005">
    <property type="protein sequence ID" value="MBC3932349.1"/>
    <property type="molecule type" value="Genomic_DNA"/>
</dbReference>
<evidence type="ECO:0000256" key="4">
    <source>
        <dbReference type="PIRNR" id="PIRNR000124"/>
    </source>
</evidence>
<dbReference type="InterPro" id="IPR017476">
    <property type="entry name" value="UDP-Glc/GDP-Man"/>
</dbReference>
<dbReference type="InterPro" id="IPR014027">
    <property type="entry name" value="UDP-Glc/GDP-Man_DH_C"/>
</dbReference>
<dbReference type="SMART" id="SM00984">
    <property type="entry name" value="UDPG_MGDP_dh_C"/>
    <property type="match status" value="1"/>
</dbReference>